<dbReference type="AlphaFoldDB" id="A0AAV2B346"/>
<keyword evidence="2" id="KW-1185">Reference proteome</keyword>
<organism evidence="1 2">
    <name type="scientific">Larinioides sclopetarius</name>
    <dbReference type="NCBI Taxonomy" id="280406"/>
    <lineage>
        <taxon>Eukaryota</taxon>
        <taxon>Metazoa</taxon>
        <taxon>Ecdysozoa</taxon>
        <taxon>Arthropoda</taxon>
        <taxon>Chelicerata</taxon>
        <taxon>Arachnida</taxon>
        <taxon>Araneae</taxon>
        <taxon>Araneomorphae</taxon>
        <taxon>Entelegynae</taxon>
        <taxon>Araneoidea</taxon>
        <taxon>Araneidae</taxon>
        <taxon>Larinioides</taxon>
    </lineage>
</organism>
<protein>
    <submittedName>
        <fullName evidence="1">Uncharacterized protein</fullName>
    </submittedName>
</protein>
<reference evidence="1 2" key="1">
    <citation type="submission" date="2024-04" db="EMBL/GenBank/DDBJ databases">
        <authorList>
            <person name="Rising A."/>
            <person name="Reimegard J."/>
            <person name="Sonavane S."/>
            <person name="Akerstrom W."/>
            <person name="Nylinder S."/>
            <person name="Hedman E."/>
            <person name="Kallberg Y."/>
        </authorList>
    </citation>
    <scope>NUCLEOTIDE SEQUENCE [LARGE SCALE GENOMIC DNA]</scope>
</reference>
<dbReference type="EMBL" id="CAXIEN010000264">
    <property type="protein sequence ID" value="CAL1290424.1"/>
    <property type="molecule type" value="Genomic_DNA"/>
</dbReference>
<name>A0AAV2B346_9ARAC</name>
<evidence type="ECO:0000313" key="2">
    <source>
        <dbReference type="Proteomes" id="UP001497382"/>
    </source>
</evidence>
<dbReference type="Proteomes" id="UP001497382">
    <property type="component" value="Unassembled WGS sequence"/>
</dbReference>
<accession>A0AAV2B346</accession>
<proteinExistence type="predicted"/>
<comment type="caution">
    <text evidence="1">The sequence shown here is derived from an EMBL/GenBank/DDBJ whole genome shotgun (WGS) entry which is preliminary data.</text>
</comment>
<sequence>MRILSKYESMVTFFMQCTGKTNSTIMSLTTQISTMQMKNKLQNVHHHLSESDLNIEKVNLHFQKEIMVSQKIIEIYFLIYFFSCYQF</sequence>
<gene>
    <name evidence="1" type="ORF">LARSCL_LOCUS16483</name>
</gene>
<evidence type="ECO:0000313" key="1">
    <source>
        <dbReference type="EMBL" id="CAL1290424.1"/>
    </source>
</evidence>